<proteinExistence type="predicted"/>
<keyword evidence="2" id="KW-1185">Reference proteome</keyword>
<dbReference type="GeneID" id="67209257"/>
<dbReference type="RefSeq" id="WP_225935146.1">
    <property type="nucleotide sequence ID" value="NZ_CP082286.1"/>
</dbReference>
<accession>A0ABD5MLM9</accession>
<organism evidence="1 2">
    <name type="scientific">Halobaculum roseum</name>
    <dbReference type="NCBI Taxonomy" id="2175149"/>
    <lineage>
        <taxon>Archaea</taxon>
        <taxon>Methanobacteriati</taxon>
        <taxon>Methanobacteriota</taxon>
        <taxon>Stenosarchaea group</taxon>
        <taxon>Halobacteria</taxon>
        <taxon>Halobacteriales</taxon>
        <taxon>Haloferacaceae</taxon>
        <taxon>Halobaculum</taxon>
    </lineage>
</organism>
<evidence type="ECO:0000313" key="1">
    <source>
        <dbReference type="EMBL" id="MFB9822971.1"/>
    </source>
</evidence>
<dbReference type="EMBL" id="JBHMAJ010000001">
    <property type="protein sequence ID" value="MFB9822971.1"/>
    <property type="molecule type" value="Genomic_DNA"/>
</dbReference>
<sequence length="64" mass="7016">MVAQHVGLFTELGRQVEEFKQTAKNAAERDETARCPACGAQFDSEHEQCPECGEQMAGSKGNEE</sequence>
<reference evidence="1" key="1">
    <citation type="submission" date="2024-09" db="EMBL/GenBank/DDBJ databases">
        <authorList>
            <person name="Sun Q."/>
        </authorList>
    </citation>
    <scope>NUCLEOTIDE SEQUENCE [LARGE SCALE GENOMIC DNA]</scope>
    <source>
        <strain evidence="1">JCM 31273</strain>
    </source>
</reference>
<protein>
    <submittedName>
        <fullName evidence="1">Zinc ribbon domain-containing protein</fullName>
    </submittedName>
</protein>
<evidence type="ECO:0000313" key="2">
    <source>
        <dbReference type="Proteomes" id="UP001589595"/>
    </source>
</evidence>
<dbReference type="Proteomes" id="UP001589595">
    <property type="component" value="Unassembled WGS sequence"/>
</dbReference>
<name>A0ABD5MLM9_9EURY</name>
<gene>
    <name evidence="1" type="ORF">ACFFOL_02050</name>
</gene>
<comment type="caution">
    <text evidence="1">The sequence shown here is derived from an EMBL/GenBank/DDBJ whole genome shotgun (WGS) entry which is preliminary data.</text>
</comment>
<dbReference type="AlphaFoldDB" id="A0ABD5MLM9"/>